<proteinExistence type="inferred from homology"/>
<keyword evidence="3" id="KW-0028">Amino-acid biosynthesis</keyword>
<keyword evidence="4 8" id="KW-0808">Transferase</keyword>
<evidence type="ECO:0000256" key="4">
    <source>
        <dbReference type="ARBA" id="ARBA00022679"/>
    </source>
</evidence>
<dbReference type="InterPro" id="IPR050103">
    <property type="entry name" value="Class-III_PLP-dep_AT"/>
</dbReference>
<keyword evidence="5 7" id="KW-0663">Pyridoxal phosphate</keyword>
<dbReference type="Proteomes" id="UP000293345">
    <property type="component" value="Unassembled WGS sequence"/>
</dbReference>
<dbReference type="AlphaFoldDB" id="A0A4V1QTX5"/>
<gene>
    <name evidence="8" type="ORF">ET524_05465</name>
</gene>
<dbReference type="GO" id="GO:0006526">
    <property type="term" value="P:L-arginine biosynthetic process"/>
    <property type="evidence" value="ECO:0007669"/>
    <property type="project" value="UniProtKB-ARBA"/>
</dbReference>
<name>A0A4V1QTX5_9ACTN</name>
<dbReference type="InterPro" id="IPR004636">
    <property type="entry name" value="AcOrn/SuccOrn_fam"/>
</dbReference>
<dbReference type="GO" id="GO:0030170">
    <property type="term" value="F:pyridoxal phosphate binding"/>
    <property type="evidence" value="ECO:0007669"/>
    <property type="project" value="InterPro"/>
</dbReference>
<comment type="similarity">
    <text evidence="7">Belongs to the class-III pyridoxal-phosphate-dependent aminotransferase family.</text>
</comment>
<keyword evidence="9" id="KW-1185">Reference proteome</keyword>
<dbReference type="PIRSF" id="PIRSF000521">
    <property type="entry name" value="Transaminase_4ab_Lys_Orn"/>
    <property type="match status" value="1"/>
</dbReference>
<comment type="cofactor">
    <cofactor evidence="1">
        <name>pyridoxal 5'-phosphate</name>
        <dbReference type="ChEBI" id="CHEBI:597326"/>
    </cofactor>
</comment>
<accession>A0A4V1QTX5</accession>
<dbReference type="Gene3D" id="3.90.1150.10">
    <property type="entry name" value="Aspartate Aminotransferase, domain 1"/>
    <property type="match status" value="1"/>
</dbReference>
<dbReference type="InterPro" id="IPR005814">
    <property type="entry name" value="Aminotrans_3"/>
</dbReference>
<comment type="pathway">
    <text evidence="6">Amino-acid biosynthesis.</text>
</comment>
<evidence type="ECO:0000256" key="5">
    <source>
        <dbReference type="ARBA" id="ARBA00022898"/>
    </source>
</evidence>
<evidence type="ECO:0000256" key="3">
    <source>
        <dbReference type="ARBA" id="ARBA00022605"/>
    </source>
</evidence>
<evidence type="ECO:0000313" key="8">
    <source>
        <dbReference type="EMBL" id="RXZ53987.1"/>
    </source>
</evidence>
<dbReference type="InterPro" id="IPR015422">
    <property type="entry name" value="PyrdxlP-dep_Trfase_small"/>
</dbReference>
<dbReference type="InterPro" id="IPR015424">
    <property type="entry name" value="PyrdxlP-dep_Trfase"/>
</dbReference>
<dbReference type="PROSITE" id="PS00600">
    <property type="entry name" value="AA_TRANSFER_CLASS_3"/>
    <property type="match status" value="1"/>
</dbReference>
<protein>
    <submittedName>
        <fullName evidence="8">Aspartate aminotransferase family protein</fullName>
    </submittedName>
</protein>
<dbReference type="Gene3D" id="3.40.640.10">
    <property type="entry name" value="Type I PLP-dependent aspartate aminotransferase-like (Major domain)"/>
    <property type="match status" value="1"/>
</dbReference>
<keyword evidence="2 8" id="KW-0032">Aminotransferase</keyword>
<organism evidence="8 9">
    <name type="scientific">Senegalimassilia faecalis</name>
    <dbReference type="NCBI Taxonomy" id="2509433"/>
    <lineage>
        <taxon>Bacteria</taxon>
        <taxon>Bacillati</taxon>
        <taxon>Actinomycetota</taxon>
        <taxon>Coriobacteriia</taxon>
        <taxon>Coriobacteriales</taxon>
        <taxon>Coriobacteriaceae</taxon>
        <taxon>Senegalimassilia</taxon>
    </lineage>
</organism>
<dbReference type="CDD" id="cd00610">
    <property type="entry name" value="OAT_like"/>
    <property type="match status" value="1"/>
</dbReference>
<dbReference type="GO" id="GO:0008483">
    <property type="term" value="F:transaminase activity"/>
    <property type="evidence" value="ECO:0007669"/>
    <property type="project" value="UniProtKB-KW"/>
</dbReference>
<reference evidence="8 9" key="1">
    <citation type="submission" date="2019-01" db="EMBL/GenBank/DDBJ databases">
        <title>Senegalimassilia sp. nov. KGMB04484 isolated human feces.</title>
        <authorList>
            <person name="Han K.-I."/>
            <person name="Kim J.-S."/>
            <person name="Lee K.C."/>
            <person name="Suh M.K."/>
            <person name="Eom M.K."/>
            <person name="Lee J.H."/>
            <person name="Park S.-H."/>
            <person name="Kang S.W."/>
            <person name="Park J.-E."/>
            <person name="Oh B.S."/>
            <person name="Yu S.Y."/>
            <person name="Choi S.-H."/>
            <person name="Lee D.H."/>
            <person name="Yoon H."/>
            <person name="Kim B.-Y."/>
            <person name="Lee J.H."/>
            <person name="Lee J.-S."/>
        </authorList>
    </citation>
    <scope>NUCLEOTIDE SEQUENCE [LARGE SCALE GENOMIC DNA]</scope>
    <source>
        <strain evidence="8 9">KGMB04484</strain>
    </source>
</reference>
<evidence type="ECO:0000256" key="1">
    <source>
        <dbReference type="ARBA" id="ARBA00001933"/>
    </source>
</evidence>
<dbReference type="InterPro" id="IPR049704">
    <property type="entry name" value="Aminotrans_3_PPA_site"/>
</dbReference>
<dbReference type="PANTHER" id="PTHR11986">
    <property type="entry name" value="AMINOTRANSFERASE CLASS III"/>
    <property type="match status" value="1"/>
</dbReference>
<evidence type="ECO:0000256" key="6">
    <source>
        <dbReference type="ARBA" id="ARBA00029440"/>
    </source>
</evidence>
<sequence length="419" mass="44728">MSLAEQQKLESQYVMHTFGRKPVELVSGKGMVVEDADGNSYLDFIAGIGVCCLGHCHPAIVDALQKQTERLMHVSNYYYIEGRGQLAHQLSALLNGGDADAPEPWQTFFANSGAEANECAIKLARLYARKSAEEKAREAGASDEQAKQAFEAAPRTIVVLDRSFHGRTLATLAATAQPAKQEAFQPLPGGFVSTPINDVDALKALFEQQGAGICAVMLECIQGESGVHPCTQEFLQAVRDLTNQYGALMVCDEVQTGIYRCGAPFAFQHFGVTPDIVTMAKGIAAGMPMGACAAPRHIAEAFQPGDHGTTFGGSCLAIAAAQATLNTLADGFTQHINEVGAYMREKLATVPHVKEVRGVGFMNAVDLDESVDAPSLVTAALKEGLLLNATGAHTLRFLPPLVCEKSDIDTMVQRLSAML</sequence>
<evidence type="ECO:0000256" key="2">
    <source>
        <dbReference type="ARBA" id="ARBA00022576"/>
    </source>
</evidence>
<evidence type="ECO:0000256" key="7">
    <source>
        <dbReference type="RuleBase" id="RU003560"/>
    </source>
</evidence>
<dbReference type="Pfam" id="PF00202">
    <property type="entry name" value="Aminotran_3"/>
    <property type="match status" value="1"/>
</dbReference>
<dbReference type="PANTHER" id="PTHR11986:SF79">
    <property type="entry name" value="ACETYLORNITHINE AMINOTRANSFERASE, MITOCHONDRIAL"/>
    <property type="match status" value="1"/>
</dbReference>
<comment type="caution">
    <text evidence="8">The sequence shown here is derived from an EMBL/GenBank/DDBJ whole genome shotgun (WGS) entry which is preliminary data.</text>
</comment>
<dbReference type="InterPro" id="IPR015421">
    <property type="entry name" value="PyrdxlP-dep_Trfase_major"/>
</dbReference>
<evidence type="ECO:0000313" key="9">
    <source>
        <dbReference type="Proteomes" id="UP000293345"/>
    </source>
</evidence>
<dbReference type="NCBIfam" id="TIGR00707">
    <property type="entry name" value="argD"/>
    <property type="match status" value="1"/>
</dbReference>
<dbReference type="GO" id="GO:0042802">
    <property type="term" value="F:identical protein binding"/>
    <property type="evidence" value="ECO:0007669"/>
    <property type="project" value="TreeGrafter"/>
</dbReference>
<dbReference type="SUPFAM" id="SSF53383">
    <property type="entry name" value="PLP-dependent transferases"/>
    <property type="match status" value="1"/>
</dbReference>
<dbReference type="EMBL" id="SDPW01000001">
    <property type="protein sequence ID" value="RXZ53987.1"/>
    <property type="molecule type" value="Genomic_DNA"/>
</dbReference>
<dbReference type="OrthoDB" id="9801052at2"/>
<dbReference type="FunFam" id="3.40.640.10:FF:000004">
    <property type="entry name" value="Acetylornithine aminotransferase"/>
    <property type="match status" value="1"/>
</dbReference>